<dbReference type="Proteomes" id="UP000611459">
    <property type="component" value="Unassembled WGS sequence"/>
</dbReference>
<dbReference type="AlphaFoldDB" id="A0A1E3FLC1"/>
<reference evidence="3 6" key="3">
    <citation type="submission" date="2021-12" db="EMBL/GenBank/DDBJ databases">
        <title>Genomic and phenotypic characterization of three Burkholderia contaminans isolates recovered from different sources.</title>
        <authorList>
            <person name="Lopez De Volder A."/>
            <person name="Fan Y."/>
            <person name="Nunvar J."/>
            <person name="Herrera T."/>
            <person name="Timp W."/>
            <person name="Degrossi J."/>
        </authorList>
    </citation>
    <scope>NUCLEOTIDE SEQUENCE [LARGE SCALE GENOMIC DNA]</scope>
    <source>
        <strain evidence="3 6">LMG 23361</strain>
    </source>
</reference>
<evidence type="ECO:0000313" key="3">
    <source>
        <dbReference type="EMBL" id="WFN16914.1"/>
    </source>
</evidence>
<dbReference type="SUPFAM" id="SSF56112">
    <property type="entry name" value="Protein kinase-like (PK-like)"/>
    <property type="match status" value="1"/>
</dbReference>
<reference evidence="2 5" key="2">
    <citation type="submission" date="2021-03" db="EMBL/GenBank/DDBJ databases">
        <title>Clinical course, treatment and visual outcome of an outbreak of Burkholderia contaminans endophthalmitis following cataract surgery.</title>
        <authorList>
            <person name="Lind C."/>
            <person name="Olsen K."/>
            <person name="Angelsen N.K."/>
            <person name="Krefting E.A."/>
            <person name="Fossen K."/>
            <person name="Gravningen K."/>
            <person name="Depoorter E."/>
            <person name="Vandamme P."/>
            <person name="Bertelsen G."/>
        </authorList>
    </citation>
    <scope>NUCLEOTIDE SEQUENCE [LARGE SCALE GENOMIC DNA]</scope>
    <source>
        <strain evidence="2 5">51242556</strain>
    </source>
</reference>
<organism evidence="1 4">
    <name type="scientific">Burkholderia contaminans</name>
    <dbReference type="NCBI Taxonomy" id="488447"/>
    <lineage>
        <taxon>Bacteria</taxon>
        <taxon>Pseudomonadati</taxon>
        <taxon>Pseudomonadota</taxon>
        <taxon>Betaproteobacteria</taxon>
        <taxon>Burkholderiales</taxon>
        <taxon>Burkholderiaceae</taxon>
        <taxon>Burkholderia</taxon>
        <taxon>Burkholderia cepacia complex</taxon>
    </lineage>
</organism>
<dbReference type="EMBL" id="JAENIB010000003">
    <property type="protein sequence ID" value="MBK1930506.1"/>
    <property type="molecule type" value="Genomic_DNA"/>
</dbReference>
<evidence type="ECO:0000313" key="1">
    <source>
        <dbReference type="EMBL" id="MBK1930506.1"/>
    </source>
</evidence>
<sequence>MDSLAATFDEIRAAYALGRIGPPRQAGERVWHLPTDDGGVAVKLYALEHHARAAKEAAVLAHFERHGDTRFRVQALKRTTSGASLWTGHGSHAMLTRWETGRFRTYDTFSPAEWDALGASLAALHLSLEQLHLPQLDTIRARLTAIDADAVRRSLHDALDRARGNHAADDLRRYVDLALRMLDRYYPGSIDALPADDPQHPIHNDYNQFNYLFTGTLPPLILDWEASIGAPREYELVRCLNHLPLEAPHLAEAFVLAYRRTRPVDPARIAWAVDAACVQHALKLWIVQGWLDEPSRFASHLNGAVTMASAMVDARDRLVDFFSRCVEAGR</sequence>
<dbReference type="Proteomes" id="UP001220209">
    <property type="component" value="Chromosome 1"/>
</dbReference>
<evidence type="ECO:0000313" key="5">
    <source>
        <dbReference type="Proteomes" id="UP000664048"/>
    </source>
</evidence>
<evidence type="ECO:0000313" key="4">
    <source>
        <dbReference type="Proteomes" id="UP000611459"/>
    </source>
</evidence>
<name>A0A1E3FLC1_9BURK</name>
<reference evidence="1" key="1">
    <citation type="submission" date="2021-01" db="EMBL/GenBank/DDBJ databases">
        <title>Outbreak of Burkholderia contaminns endophthalmitis traced to a clinical ventilation system.</title>
        <authorList>
            <person name="Lipuma J."/>
            <person name="Spilker T."/>
            <person name="Kratholm J."/>
        </authorList>
    </citation>
    <scope>NUCLEOTIDE SEQUENCE</scope>
    <source>
        <strain evidence="1">HI4954</strain>
    </source>
</reference>
<evidence type="ECO:0000313" key="6">
    <source>
        <dbReference type="Proteomes" id="UP001220209"/>
    </source>
</evidence>
<dbReference type="EMBL" id="JAGEMX010000003">
    <property type="protein sequence ID" value="MBO1830012.1"/>
    <property type="molecule type" value="Genomic_DNA"/>
</dbReference>
<dbReference type="Proteomes" id="UP000664048">
    <property type="component" value="Unassembled WGS sequence"/>
</dbReference>
<dbReference type="Gene3D" id="3.90.1200.10">
    <property type="match status" value="1"/>
</dbReference>
<gene>
    <name evidence="2" type="ORF">J4M89_11500</name>
    <name evidence="1" type="ORF">JIN94_11485</name>
    <name evidence="3" type="ORF">LXE91_14610</name>
</gene>
<dbReference type="GeneID" id="93191883"/>
<dbReference type="OrthoDB" id="8629413at2"/>
<protein>
    <submittedName>
        <fullName evidence="1">Phosphotransferase</fullName>
    </submittedName>
</protein>
<dbReference type="EMBL" id="CP090640">
    <property type="protein sequence ID" value="WFN16914.1"/>
    <property type="molecule type" value="Genomic_DNA"/>
</dbReference>
<dbReference type="InterPro" id="IPR011009">
    <property type="entry name" value="Kinase-like_dom_sf"/>
</dbReference>
<accession>A0A1E3FLC1</accession>
<evidence type="ECO:0000313" key="2">
    <source>
        <dbReference type="EMBL" id="MBO1830012.1"/>
    </source>
</evidence>
<keyword evidence="5" id="KW-1185">Reference proteome</keyword>
<proteinExistence type="predicted"/>
<dbReference type="RefSeq" id="WP_039357853.1">
    <property type="nucleotide sequence ID" value="NZ_AP018358.1"/>
</dbReference>